<dbReference type="AlphaFoldDB" id="A0A1R4FPX2"/>
<accession>A0A1R4FPX2</accession>
<organism evidence="1 2">
    <name type="scientific">Arthrobacter rhombi</name>
    <dbReference type="NCBI Taxonomy" id="71253"/>
    <lineage>
        <taxon>Bacteria</taxon>
        <taxon>Bacillati</taxon>
        <taxon>Actinomycetota</taxon>
        <taxon>Actinomycetes</taxon>
        <taxon>Micrococcales</taxon>
        <taxon>Micrococcaceae</taxon>
        <taxon>Arthrobacter</taxon>
    </lineage>
</organism>
<sequence length="53" mass="5806">MNRLERFGALTDGMHAFHLVWDTVLRNGIYGLGDGEFHGVRVSTGGSESKAIE</sequence>
<keyword evidence="2" id="KW-1185">Reference proteome</keyword>
<reference evidence="1 2" key="1">
    <citation type="submission" date="2017-02" db="EMBL/GenBank/DDBJ databases">
        <authorList>
            <person name="Peterson S.W."/>
        </authorList>
    </citation>
    <scope>NUCLEOTIDE SEQUENCE [LARGE SCALE GENOMIC DNA]</scope>
    <source>
        <strain evidence="1 2">B Ar 00.02</strain>
    </source>
</reference>
<evidence type="ECO:0000313" key="2">
    <source>
        <dbReference type="Proteomes" id="UP000195913"/>
    </source>
</evidence>
<dbReference type="Proteomes" id="UP000195913">
    <property type="component" value="Unassembled WGS sequence"/>
</dbReference>
<name>A0A1R4FPX2_9MICC</name>
<evidence type="ECO:0000313" key="1">
    <source>
        <dbReference type="EMBL" id="SJM57975.1"/>
    </source>
</evidence>
<protein>
    <submittedName>
        <fullName evidence="1">Uncharacterized protein</fullName>
    </submittedName>
</protein>
<proteinExistence type="predicted"/>
<dbReference type="EMBL" id="FUHW01000021">
    <property type="protein sequence ID" value="SJM57975.1"/>
    <property type="molecule type" value="Genomic_DNA"/>
</dbReference>
<gene>
    <name evidence="1" type="ORF">FM101_05155</name>
</gene>